<dbReference type="PRINTS" id="PR00326">
    <property type="entry name" value="GTP1OBG"/>
</dbReference>
<dbReference type="PANTHER" id="PTHR10229">
    <property type="entry name" value="GTP-BINDING PROTEIN HFLX"/>
    <property type="match status" value="1"/>
</dbReference>
<evidence type="ECO:0000313" key="7">
    <source>
        <dbReference type="RefSeq" id="XP_031386452.1"/>
    </source>
</evidence>
<dbReference type="Pfam" id="PF16360">
    <property type="entry name" value="GTP-bdg_M"/>
    <property type="match status" value="1"/>
</dbReference>
<keyword evidence="4" id="KW-0342">GTP-binding</keyword>
<gene>
    <name evidence="7" type="primary">LOC116199974</name>
</gene>
<dbReference type="CDD" id="cd01878">
    <property type="entry name" value="HflX"/>
    <property type="match status" value="1"/>
</dbReference>
<dbReference type="GO" id="GO:0005737">
    <property type="term" value="C:cytoplasm"/>
    <property type="evidence" value="ECO:0007669"/>
    <property type="project" value="TreeGrafter"/>
</dbReference>
<dbReference type="AlphaFoldDB" id="A0A6P8CPX5"/>
<evidence type="ECO:0000313" key="6">
    <source>
        <dbReference type="Proteomes" id="UP000515151"/>
    </source>
</evidence>
<dbReference type="Pfam" id="PF01926">
    <property type="entry name" value="MMR_HSR1"/>
    <property type="match status" value="1"/>
</dbReference>
<accession>A0A6P8CPX5</accession>
<sequence>MFRALNLLRCRLIEPPCPRLAAPKILSFPLSTKQSNEPDPQDVVSLINRDPTSPPRLFVVQPRLRPDAALHARLDEALCLANSLEEQRDGFFHTDFFEKGLPPHVVVQNPAARSPKPRADTYFGPGTVDNIKIHLNAAEEKGEIIDAVFVNAILSGIQQRNLEMIWGKPVLDRVGLIIEIFNAHAFTKEAKLQAELAALMYKKTRLVRVRGPNGRLTFGVGGEAEVVSARGRGSGGQGFISGAGETELQLQRRRIAERRSRLLSHIEEVRRTRAVQRAGRKRHGGSFGLGLSTVAVVGYTNAGKSTLVGTLSDSDVYGDDRLFATVDPRLRSVVLPSGRKVLMSDTVGFISDLPVQLVEAFHATLEEVVEADLLVHVLDSSAPNLDEHRSSVLQVLEQIGVSENKLQNMIEVWNKIDLQEVDEMHSDGALLDAEEVEFENLSGEDDESVLSEISCQESSGEGIDRSTTASGDDEVVAEQSEGELEYEEDEDRLCEVSSGELDDLAITSNTPGSSIRQAQSAASDERYQSYKCGPDVKTSAVTGVGLQELLELIDEKLKAQDESVKSERVVERGAFDRKWRPPRENDAGIAVEQ</sequence>
<feature type="domain" description="Hflx-type G" evidence="5">
    <location>
        <begin position="292"/>
        <end position="561"/>
    </location>
</feature>
<dbReference type="InterPro" id="IPR032305">
    <property type="entry name" value="GTP-bd_M"/>
</dbReference>
<dbReference type="InterPro" id="IPR006073">
    <property type="entry name" value="GTP-bd"/>
</dbReference>
<name>A0A6P8CPX5_PUNGR</name>
<keyword evidence="3" id="KW-0460">Magnesium</keyword>
<evidence type="ECO:0000256" key="1">
    <source>
        <dbReference type="ARBA" id="ARBA00022723"/>
    </source>
</evidence>
<dbReference type="InterPro" id="IPR042108">
    <property type="entry name" value="GTPase_HflX_N_sf"/>
</dbReference>
<dbReference type="SUPFAM" id="SSF52540">
    <property type="entry name" value="P-loop containing nucleoside triphosphate hydrolases"/>
    <property type="match status" value="1"/>
</dbReference>
<dbReference type="PROSITE" id="PS51705">
    <property type="entry name" value="G_HFLX"/>
    <property type="match status" value="1"/>
</dbReference>
<evidence type="ECO:0000256" key="2">
    <source>
        <dbReference type="ARBA" id="ARBA00022741"/>
    </source>
</evidence>
<dbReference type="Gene3D" id="3.40.50.11060">
    <property type="entry name" value="GTPase HflX, N-terminal domain"/>
    <property type="match status" value="1"/>
</dbReference>
<dbReference type="Gene3D" id="3.40.50.300">
    <property type="entry name" value="P-loop containing nucleotide triphosphate hydrolases"/>
    <property type="match status" value="1"/>
</dbReference>
<reference evidence="6" key="1">
    <citation type="journal article" date="2020" name="Plant Biotechnol. J.">
        <title>The pomegranate (Punica granatum L.) draft genome dissects genetic divergence between soft- and hard-seeded cultivars.</title>
        <authorList>
            <person name="Luo X."/>
            <person name="Li H."/>
            <person name="Wu Z."/>
            <person name="Yao W."/>
            <person name="Zhao P."/>
            <person name="Cao D."/>
            <person name="Yu H."/>
            <person name="Li K."/>
            <person name="Poudel K."/>
            <person name="Zhao D."/>
            <person name="Zhang F."/>
            <person name="Xia X."/>
            <person name="Chen L."/>
            <person name="Wang Q."/>
            <person name="Jing D."/>
            <person name="Cao S."/>
        </authorList>
    </citation>
    <scope>NUCLEOTIDE SEQUENCE [LARGE SCALE GENOMIC DNA]</scope>
    <source>
        <strain evidence="6">cv. Tunisia</strain>
    </source>
</reference>
<dbReference type="InterPro" id="IPR030394">
    <property type="entry name" value="G_HFLX_dom"/>
</dbReference>
<proteinExistence type="predicted"/>
<dbReference type="GeneID" id="116199974"/>
<keyword evidence="2" id="KW-0547">Nucleotide-binding</keyword>
<dbReference type="PANTHER" id="PTHR10229:SF8">
    <property type="entry name" value="GTPASE HFLX"/>
    <property type="match status" value="1"/>
</dbReference>
<dbReference type="GO" id="GO:0005525">
    <property type="term" value="F:GTP binding"/>
    <property type="evidence" value="ECO:0007669"/>
    <property type="project" value="UniProtKB-KW"/>
</dbReference>
<dbReference type="Pfam" id="PF13167">
    <property type="entry name" value="GTP-bdg_N"/>
    <property type="match status" value="1"/>
</dbReference>
<evidence type="ECO:0000256" key="3">
    <source>
        <dbReference type="ARBA" id="ARBA00022842"/>
    </source>
</evidence>
<dbReference type="InterPro" id="IPR027417">
    <property type="entry name" value="P-loop_NTPase"/>
</dbReference>
<protein>
    <submittedName>
        <fullName evidence="7">GTP-binding protein At3g49725, chloroplastic</fullName>
    </submittedName>
</protein>
<dbReference type="FunFam" id="3.40.50.11060:FF:000003">
    <property type="entry name" value="GTP-binding protein chloroplastic"/>
    <property type="match status" value="1"/>
</dbReference>
<keyword evidence="6" id="KW-1185">Reference proteome</keyword>
<dbReference type="InterPro" id="IPR025121">
    <property type="entry name" value="GTPase_HflX_N"/>
</dbReference>
<dbReference type="NCBIfam" id="TIGR03156">
    <property type="entry name" value="GTP_HflX"/>
    <property type="match status" value="1"/>
</dbReference>
<dbReference type="GO" id="GO:0043022">
    <property type="term" value="F:ribosome binding"/>
    <property type="evidence" value="ECO:0007669"/>
    <property type="project" value="TreeGrafter"/>
</dbReference>
<dbReference type="OrthoDB" id="10268034at2759"/>
<dbReference type="GO" id="GO:0046872">
    <property type="term" value="F:metal ion binding"/>
    <property type="evidence" value="ECO:0007669"/>
    <property type="project" value="UniProtKB-KW"/>
</dbReference>
<evidence type="ECO:0000259" key="5">
    <source>
        <dbReference type="PROSITE" id="PS51705"/>
    </source>
</evidence>
<dbReference type="Proteomes" id="UP000515151">
    <property type="component" value="Chromosome 3"/>
</dbReference>
<dbReference type="InterPro" id="IPR016496">
    <property type="entry name" value="GTPase_HflX"/>
</dbReference>
<organism evidence="6 7">
    <name type="scientific">Punica granatum</name>
    <name type="common">Pomegranate</name>
    <dbReference type="NCBI Taxonomy" id="22663"/>
    <lineage>
        <taxon>Eukaryota</taxon>
        <taxon>Viridiplantae</taxon>
        <taxon>Streptophyta</taxon>
        <taxon>Embryophyta</taxon>
        <taxon>Tracheophyta</taxon>
        <taxon>Spermatophyta</taxon>
        <taxon>Magnoliopsida</taxon>
        <taxon>eudicotyledons</taxon>
        <taxon>Gunneridae</taxon>
        <taxon>Pentapetalae</taxon>
        <taxon>rosids</taxon>
        <taxon>malvids</taxon>
        <taxon>Myrtales</taxon>
        <taxon>Lythraceae</taxon>
        <taxon>Punica</taxon>
    </lineage>
</organism>
<evidence type="ECO:0000256" key="4">
    <source>
        <dbReference type="ARBA" id="ARBA00023134"/>
    </source>
</evidence>
<dbReference type="RefSeq" id="XP_031386452.1">
    <property type="nucleotide sequence ID" value="XM_031530592.1"/>
</dbReference>
<keyword evidence="1" id="KW-0479">Metal-binding</keyword>
<dbReference type="FunFam" id="3.40.50.300:FF:001888">
    <property type="entry name" value="GTP-binding protein chloroplastic"/>
    <property type="match status" value="1"/>
</dbReference>
<reference evidence="7" key="2">
    <citation type="submission" date="2025-08" db="UniProtKB">
        <authorList>
            <consortium name="RefSeq"/>
        </authorList>
    </citation>
    <scope>IDENTIFICATION</scope>
    <source>
        <tissue evidence="7">Leaf</tissue>
    </source>
</reference>